<keyword evidence="3" id="KW-1185">Reference proteome</keyword>
<dbReference type="Gramene" id="PRQ27505">
    <property type="protein sequence ID" value="PRQ27505"/>
    <property type="gene ID" value="RchiOBHm_Chr6g0306031"/>
</dbReference>
<feature type="transmembrane region" description="Helical" evidence="1">
    <location>
        <begin position="6"/>
        <end position="22"/>
    </location>
</feature>
<organism evidence="2 3">
    <name type="scientific">Rosa chinensis</name>
    <name type="common">China rose</name>
    <dbReference type="NCBI Taxonomy" id="74649"/>
    <lineage>
        <taxon>Eukaryota</taxon>
        <taxon>Viridiplantae</taxon>
        <taxon>Streptophyta</taxon>
        <taxon>Embryophyta</taxon>
        <taxon>Tracheophyta</taxon>
        <taxon>Spermatophyta</taxon>
        <taxon>Magnoliopsida</taxon>
        <taxon>eudicotyledons</taxon>
        <taxon>Gunneridae</taxon>
        <taxon>Pentapetalae</taxon>
        <taxon>rosids</taxon>
        <taxon>fabids</taxon>
        <taxon>Rosales</taxon>
        <taxon>Rosaceae</taxon>
        <taxon>Rosoideae</taxon>
        <taxon>Rosoideae incertae sedis</taxon>
        <taxon>Rosa</taxon>
    </lineage>
</organism>
<evidence type="ECO:0000256" key="1">
    <source>
        <dbReference type="SAM" id="Phobius"/>
    </source>
</evidence>
<dbReference type="Proteomes" id="UP000238479">
    <property type="component" value="Chromosome 6"/>
</dbReference>
<sequence length="120" mass="13712">MRISVVAWPCVAVYAMIISLMLKHTNDALSADTQKLIDQANKSGPYLGLVILNSFELDPLLQSPNFTSTNLIIDFSGKHTETHYEFDFHCFKIIPFTLFIVCFSFSGFNSRKEISVWNHY</sequence>
<dbReference type="AlphaFoldDB" id="A0A2P6Q000"/>
<comment type="caution">
    <text evidence="2">The sequence shown here is derived from an EMBL/GenBank/DDBJ whole genome shotgun (WGS) entry which is preliminary data.</text>
</comment>
<keyword evidence="1" id="KW-0472">Membrane</keyword>
<reference evidence="2 3" key="1">
    <citation type="journal article" date="2018" name="Nat. Genet.">
        <title>The Rosa genome provides new insights in the design of modern roses.</title>
        <authorList>
            <person name="Bendahmane M."/>
        </authorList>
    </citation>
    <scope>NUCLEOTIDE SEQUENCE [LARGE SCALE GENOMIC DNA]</scope>
    <source>
        <strain evidence="3">cv. Old Blush</strain>
    </source>
</reference>
<name>A0A2P6Q000_ROSCH</name>
<proteinExistence type="predicted"/>
<accession>A0A2P6Q000</accession>
<dbReference type="EMBL" id="PDCK01000044">
    <property type="protein sequence ID" value="PRQ27505.1"/>
    <property type="molecule type" value="Genomic_DNA"/>
</dbReference>
<evidence type="ECO:0000313" key="3">
    <source>
        <dbReference type="Proteomes" id="UP000238479"/>
    </source>
</evidence>
<keyword evidence="1" id="KW-1133">Transmembrane helix</keyword>
<evidence type="ECO:0000313" key="2">
    <source>
        <dbReference type="EMBL" id="PRQ27505.1"/>
    </source>
</evidence>
<keyword evidence="1" id="KW-0812">Transmembrane</keyword>
<gene>
    <name evidence="2" type="ORF">RchiOBHm_Chr6g0306031</name>
</gene>
<protein>
    <submittedName>
        <fullName evidence="2">Uncharacterized protein</fullName>
    </submittedName>
</protein>